<dbReference type="AlphaFoldDB" id="A0A1T4Y520"/>
<dbReference type="Proteomes" id="UP000189735">
    <property type="component" value="Unassembled WGS sequence"/>
</dbReference>
<dbReference type="RefSeq" id="WP_078714506.1">
    <property type="nucleotide sequence ID" value="NZ_FUYG01000005.1"/>
</dbReference>
<keyword evidence="1" id="KW-0472">Membrane</keyword>
<dbReference type="EMBL" id="FUYG01000005">
    <property type="protein sequence ID" value="SKA96743.1"/>
    <property type="molecule type" value="Genomic_DNA"/>
</dbReference>
<feature type="transmembrane region" description="Helical" evidence="1">
    <location>
        <begin position="175"/>
        <end position="195"/>
    </location>
</feature>
<evidence type="ECO:0000256" key="1">
    <source>
        <dbReference type="SAM" id="Phobius"/>
    </source>
</evidence>
<proteinExistence type="predicted"/>
<feature type="transmembrane region" description="Helical" evidence="1">
    <location>
        <begin position="374"/>
        <end position="395"/>
    </location>
</feature>
<feature type="transmembrane region" description="Helical" evidence="1">
    <location>
        <begin position="135"/>
        <end position="155"/>
    </location>
</feature>
<organism evidence="2 3">
    <name type="scientific">Agreia bicolorata</name>
    <dbReference type="NCBI Taxonomy" id="110935"/>
    <lineage>
        <taxon>Bacteria</taxon>
        <taxon>Bacillati</taxon>
        <taxon>Actinomycetota</taxon>
        <taxon>Actinomycetes</taxon>
        <taxon>Micrococcales</taxon>
        <taxon>Microbacteriaceae</taxon>
        <taxon>Agreia</taxon>
    </lineage>
</organism>
<feature type="transmembrane region" description="Helical" evidence="1">
    <location>
        <begin position="275"/>
        <end position="297"/>
    </location>
</feature>
<feature type="transmembrane region" description="Helical" evidence="1">
    <location>
        <begin position="97"/>
        <end position="123"/>
    </location>
</feature>
<feature type="transmembrane region" description="Helical" evidence="1">
    <location>
        <begin position="303"/>
        <end position="320"/>
    </location>
</feature>
<feature type="transmembrane region" description="Helical" evidence="1">
    <location>
        <begin position="232"/>
        <end position="254"/>
    </location>
</feature>
<name>A0A1T4Y520_9MICO</name>
<accession>A0A1T4Y520</accession>
<protein>
    <submittedName>
        <fullName evidence="2">ABC-2 type transport system permease protein</fullName>
    </submittedName>
</protein>
<keyword evidence="1" id="KW-1133">Transmembrane helix</keyword>
<reference evidence="3" key="1">
    <citation type="submission" date="2017-02" db="EMBL/GenBank/DDBJ databases">
        <authorList>
            <person name="Varghese N."/>
            <person name="Submissions S."/>
        </authorList>
    </citation>
    <scope>NUCLEOTIDE SEQUENCE [LARGE SCALE GENOMIC DNA]</scope>
    <source>
        <strain evidence="3">VKM Ac-2052</strain>
    </source>
</reference>
<feature type="transmembrane region" description="Helical" evidence="1">
    <location>
        <begin position="481"/>
        <end position="502"/>
    </location>
</feature>
<feature type="transmembrane region" description="Helical" evidence="1">
    <location>
        <begin position="24"/>
        <end position="48"/>
    </location>
</feature>
<evidence type="ECO:0000313" key="2">
    <source>
        <dbReference type="EMBL" id="SKA96743.1"/>
    </source>
</evidence>
<evidence type="ECO:0000313" key="3">
    <source>
        <dbReference type="Proteomes" id="UP000189735"/>
    </source>
</evidence>
<keyword evidence="1" id="KW-0812">Transmembrane</keyword>
<feature type="transmembrane region" description="Helical" evidence="1">
    <location>
        <begin position="449"/>
        <end position="475"/>
    </location>
</feature>
<feature type="transmembrane region" description="Helical" evidence="1">
    <location>
        <begin position="55"/>
        <end position="77"/>
    </location>
</feature>
<sequence>MVATLVRLRFLILANSLKGKPWQIVAVVIGGLYGLGVLFGVVAGLIALSFAPSELARTVTVLGGAATILGWIVLPLIGPGTDQTVEPSRLAIFPIPLNQLVLGLLVSGVLGVPGIVTSIAALATAATWWQHPLGAIAAIICAVIGVLTCVAGSRAITALSSGVGSGRRFREAKGILFFIPLILLGPIMIGLTALLRSSADALPGIADIVAWTPLGAIWSVPGYLVTGDLGRAAAGFVIGLATLAILLIVWRSSLRHALENPARASSPAMKGTRKLGLFGVFPATPWGAVAARALTYWLRDPRYAQSLIVIPLIPVLLFVYSGNMGSMGVLNALGPVVALLLALSIYTDVSYDNTAFALHLSTGVSGRDDRLGRVVALGVFAVPVSVLLTIASVWFTNSWQVLPGLLGIVFGLLLSGFALSSVISGRFVFPVPAPGESPFKARPGGGFMLTLTTFATWGALVVLVLPEAVLAVIGFVTGDAIYGWIALAAGLVLGGGMLVAAVRWGGSILDKRGPELLAALQAGK</sequence>
<gene>
    <name evidence="2" type="ORF">SAMN06295879_2304</name>
</gene>
<feature type="transmembrane region" description="Helical" evidence="1">
    <location>
        <begin position="401"/>
        <end position="429"/>
    </location>
</feature>